<dbReference type="InterPro" id="IPR027417">
    <property type="entry name" value="P-loop_NTPase"/>
</dbReference>
<dbReference type="Proteomes" id="UP001401887">
    <property type="component" value="Unassembled WGS sequence"/>
</dbReference>
<dbReference type="SUPFAM" id="SSF52540">
    <property type="entry name" value="P-loop containing nucleoside triphosphate hydrolases"/>
    <property type="match status" value="1"/>
</dbReference>
<comment type="caution">
    <text evidence="5">The sequence shown here is derived from an EMBL/GenBank/DDBJ whole genome shotgun (WGS) entry which is preliminary data.</text>
</comment>
<dbReference type="EMBL" id="BAABRP010000001">
    <property type="protein sequence ID" value="GAA5511464.1"/>
    <property type="molecule type" value="Genomic_DNA"/>
</dbReference>
<dbReference type="Gene3D" id="3.40.50.300">
    <property type="entry name" value="P-loop containing nucleotide triphosphate hydrolases"/>
    <property type="match status" value="1"/>
</dbReference>
<dbReference type="InterPro" id="IPR003593">
    <property type="entry name" value="AAA+_ATPase"/>
</dbReference>
<evidence type="ECO:0000256" key="2">
    <source>
        <dbReference type="ARBA" id="ARBA00022741"/>
    </source>
</evidence>
<evidence type="ECO:0000259" key="4">
    <source>
        <dbReference type="PROSITE" id="PS50893"/>
    </source>
</evidence>
<organism evidence="5 6">
    <name type="scientific">Deinococcus carri</name>
    <dbReference type="NCBI Taxonomy" id="1211323"/>
    <lineage>
        <taxon>Bacteria</taxon>
        <taxon>Thermotogati</taxon>
        <taxon>Deinococcota</taxon>
        <taxon>Deinococci</taxon>
        <taxon>Deinococcales</taxon>
        <taxon>Deinococcaceae</taxon>
        <taxon>Deinococcus</taxon>
    </lineage>
</organism>
<dbReference type="PROSITE" id="PS50893">
    <property type="entry name" value="ABC_TRANSPORTER_2"/>
    <property type="match status" value="1"/>
</dbReference>
<protein>
    <submittedName>
        <fullName evidence="5">ABC transporter ATP-binding protein NatA</fullName>
    </submittedName>
</protein>
<keyword evidence="1" id="KW-0813">Transport</keyword>
<accession>A0ABP9W276</accession>
<dbReference type="GO" id="GO:0005524">
    <property type="term" value="F:ATP binding"/>
    <property type="evidence" value="ECO:0007669"/>
    <property type="project" value="UniProtKB-KW"/>
</dbReference>
<dbReference type="RefSeq" id="WP_345459467.1">
    <property type="nucleotide sequence ID" value="NZ_BAABRP010000001.1"/>
</dbReference>
<dbReference type="InterPro" id="IPR051782">
    <property type="entry name" value="ABC_Transporter_VariousFunc"/>
</dbReference>
<feature type="domain" description="ABC transporter" evidence="4">
    <location>
        <begin position="9"/>
        <end position="218"/>
    </location>
</feature>
<keyword evidence="6" id="KW-1185">Reference proteome</keyword>
<dbReference type="PANTHER" id="PTHR42939">
    <property type="entry name" value="ABC TRANSPORTER ATP-BINDING PROTEIN ALBC-RELATED"/>
    <property type="match status" value="1"/>
</dbReference>
<dbReference type="Pfam" id="PF00005">
    <property type="entry name" value="ABC_tran"/>
    <property type="match status" value="1"/>
</dbReference>
<name>A0ABP9W276_9DEIO</name>
<evidence type="ECO:0000313" key="6">
    <source>
        <dbReference type="Proteomes" id="UP001401887"/>
    </source>
</evidence>
<keyword evidence="3 5" id="KW-0067">ATP-binding</keyword>
<evidence type="ECO:0000256" key="1">
    <source>
        <dbReference type="ARBA" id="ARBA00022448"/>
    </source>
</evidence>
<reference evidence="5 6" key="1">
    <citation type="submission" date="2024-02" db="EMBL/GenBank/DDBJ databases">
        <title>Deinococcus carri NBRC 110142.</title>
        <authorList>
            <person name="Ichikawa N."/>
            <person name="Katano-Makiyama Y."/>
            <person name="Hidaka K."/>
        </authorList>
    </citation>
    <scope>NUCLEOTIDE SEQUENCE [LARGE SCALE GENOMIC DNA]</scope>
    <source>
        <strain evidence="5 6">NBRC 110142</strain>
    </source>
</reference>
<gene>
    <name evidence="5" type="primary">natA_1</name>
    <name evidence="5" type="ORF">Dcar01_00174</name>
</gene>
<keyword evidence="2" id="KW-0547">Nucleotide-binding</keyword>
<dbReference type="SMART" id="SM00382">
    <property type="entry name" value="AAA"/>
    <property type="match status" value="1"/>
</dbReference>
<evidence type="ECO:0000313" key="5">
    <source>
        <dbReference type="EMBL" id="GAA5511464.1"/>
    </source>
</evidence>
<sequence length="218" mass="22775">MTHADGFPLCLSGLRVAVGGREVVRVETLEARPGELLHLRGKNGAGKTTLLRALVGVLPYTGRARVQGHPPGSVGARQATAFVPTDADLPDDLTVAEGLTFLAAAWRVPEAPLLALAEHFGLGAWLDAWPMTLSRGTRQKVALALGLGLGLPLTLLDEPFATLDTASRDVLREAIAQRCAEGGAVIVTTHGQELDALPQRVLELEGGVLHVPSAGEAA</sequence>
<dbReference type="PANTHER" id="PTHR42939:SF1">
    <property type="entry name" value="ABC TRANSPORTER ATP-BINDING PROTEIN ALBC-RELATED"/>
    <property type="match status" value="1"/>
</dbReference>
<evidence type="ECO:0000256" key="3">
    <source>
        <dbReference type="ARBA" id="ARBA00022840"/>
    </source>
</evidence>
<proteinExistence type="predicted"/>
<dbReference type="InterPro" id="IPR003439">
    <property type="entry name" value="ABC_transporter-like_ATP-bd"/>
</dbReference>